<dbReference type="OrthoDB" id="2862635at2759"/>
<keyword evidence="2" id="KW-1185">Reference proteome</keyword>
<dbReference type="PANTHER" id="PTHR37536:SF1">
    <property type="entry name" value="ASPERGILLOPEPSIN, PUTAITVE (AFU_ORTHOLOGUE AFUA_7G01200)"/>
    <property type="match status" value="1"/>
</dbReference>
<dbReference type="InterPro" id="IPR038656">
    <property type="entry name" value="Peptidase_G1_sf"/>
</dbReference>
<dbReference type="Proteomes" id="UP000481861">
    <property type="component" value="Unassembled WGS sequence"/>
</dbReference>
<dbReference type="PANTHER" id="PTHR37536">
    <property type="entry name" value="PUTATIVE (AFU_ORTHOLOGUE AFUA_3G02970)-RELATED"/>
    <property type="match status" value="1"/>
</dbReference>
<dbReference type="GO" id="GO:0070007">
    <property type="term" value="F:glutamic-type endopeptidase activity"/>
    <property type="evidence" value="ECO:0007669"/>
    <property type="project" value="InterPro"/>
</dbReference>
<name>A0A7C8IN50_9PLEO</name>
<dbReference type="InterPro" id="IPR013320">
    <property type="entry name" value="ConA-like_dom_sf"/>
</dbReference>
<evidence type="ECO:0000313" key="2">
    <source>
        <dbReference type="Proteomes" id="UP000481861"/>
    </source>
</evidence>
<dbReference type="EMBL" id="JAADJZ010000001">
    <property type="protein sequence ID" value="KAF2878250.1"/>
    <property type="molecule type" value="Genomic_DNA"/>
</dbReference>
<organism evidence="1 2">
    <name type="scientific">Massariosphaeria phaeospora</name>
    <dbReference type="NCBI Taxonomy" id="100035"/>
    <lineage>
        <taxon>Eukaryota</taxon>
        <taxon>Fungi</taxon>
        <taxon>Dikarya</taxon>
        <taxon>Ascomycota</taxon>
        <taxon>Pezizomycotina</taxon>
        <taxon>Dothideomycetes</taxon>
        <taxon>Pleosporomycetidae</taxon>
        <taxon>Pleosporales</taxon>
        <taxon>Pleosporales incertae sedis</taxon>
        <taxon>Massariosphaeria</taxon>
    </lineage>
</organism>
<dbReference type="Gene3D" id="2.60.120.700">
    <property type="entry name" value="Peptidase G1"/>
    <property type="match status" value="1"/>
</dbReference>
<comment type="caution">
    <text evidence="1">The sequence shown here is derived from an EMBL/GenBank/DDBJ whole genome shotgun (WGS) entry which is preliminary data.</text>
</comment>
<dbReference type="InterPro" id="IPR000250">
    <property type="entry name" value="Peptidase_G1"/>
</dbReference>
<protein>
    <submittedName>
        <fullName evidence="1">Concanavalin A-like lectin/glucanase domain-containing protein</fullName>
    </submittedName>
</protein>
<dbReference type="CDD" id="cd13426">
    <property type="entry name" value="Peptidase_G1"/>
    <property type="match status" value="1"/>
</dbReference>
<dbReference type="GO" id="GO:0030246">
    <property type="term" value="F:carbohydrate binding"/>
    <property type="evidence" value="ECO:0007669"/>
    <property type="project" value="UniProtKB-KW"/>
</dbReference>
<dbReference type="Pfam" id="PF01828">
    <property type="entry name" value="Peptidase_A4"/>
    <property type="match status" value="1"/>
</dbReference>
<evidence type="ECO:0000313" key="1">
    <source>
        <dbReference type="EMBL" id="KAF2878250.1"/>
    </source>
</evidence>
<reference evidence="1 2" key="1">
    <citation type="submission" date="2020-01" db="EMBL/GenBank/DDBJ databases">
        <authorList>
            <consortium name="DOE Joint Genome Institute"/>
            <person name="Haridas S."/>
            <person name="Albert R."/>
            <person name="Binder M."/>
            <person name="Bloem J."/>
            <person name="Labutti K."/>
            <person name="Salamov A."/>
            <person name="Andreopoulos B."/>
            <person name="Baker S.E."/>
            <person name="Barry K."/>
            <person name="Bills G."/>
            <person name="Bluhm B.H."/>
            <person name="Cannon C."/>
            <person name="Castanera R."/>
            <person name="Culley D.E."/>
            <person name="Daum C."/>
            <person name="Ezra D."/>
            <person name="Gonzalez J.B."/>
            <person name="Henrissat B."/>
            <person name="Kuo A."/>
            <person name="Liang C."/>
            <person name="Lipzen A."/>
            <person name="Lutzoni F."/>
            <person name="Magnuson J."/>
            <person name="Mondo S."/>
            <person name="Nolan M."/>
            <person name="Ohm R."/>
            <person name="Pangilinan J."/>
            <person name="Park H.-J.H."/>
            <person name="Ramirez L."/>
            <person name="Alfaro M."/>
            <person name="Sun H."/>
            <person name="Tritt A."/>
            <person name="Yoshinaga Y."/>
            <person name="Zwiers L.-H.L."/>
            <person name="Turgeon B.G."/>
            <person name="Goodwin S.B."/>
            <person name="Spatafora J.W."/>
            <person name="Crous P.W."/>
            <person name="Grigoriev I.V."/>
        </authorList>
    </citation>
    <scope>NUCLEOTIDE SEQUENCE [LARGE SCALE GENOMIC DNA]</scope>
    <source>
        <strain evidence="1 2">CBS 611.86</strain>
    </source>
</reference>
<keyword evidence="1" id="KW-0430">Lectin</keyword>
<dbReference type="AlphaFoldDB" id="A0A7C8IN50"/>
<dbReference type="GO" id="GO:0006508">
    <property type="term" value="P:proteolysis"/>
    <property type="evidence" value="ECO:0007669"/>
    <property type="project" value="InterPro"/>
</dbReference>
<sequence>MKFSTLSSSACWASSVSAAFDLNRAGAVSKAPAGDSFTSATGTFTVPALSGTSRLSIWIGIGDSADQKYVLGGGILFNSTLSSFSAFFPGAATDTTAQVPVAGGNSITVTVAIEAGAGGGSVTIENTSQNKTTRQIIAAPAGVDPASLTAAMADWWVQAYQVRDGELVAPPSFGTVAFTAVNATTRSGGAVNLAKAGAYEIQGTSGQMYSKTTVSETGFEVRRLM</sequence>
<accession>A0A7C8IN50</accession>
<dbReference type="SUPFAM" id="SSF49899">
    <property type="entry name" value="Concanavalin A-like lectins/glucanases"/>
    <property type="match status" value="1"/>
</dbReference>
<proteinExistence type="predicted"/>
<gene>
    <name evidence="1" type="ORF">BDV95DRAFT_16009</name>
</gene>